<dbReference type="PANTHER" id="PTHR24543">
    <property type="entry name" value="MULTICOPPER OXIDASE-RELATED"/>
    <property type="match status" value="1"/>
</dbReference>
<dbReference type="OrthoDB" id="5979242at2759"/>
<evidence type="ECO:0000313" key="4">
    <source>
        <dbReference type="EMBL" id="RMX57363.1"/>
    </source>
</evidence>
<dbReference type="CDD" id="cd00057">
    <property type="entry name" value="FA58C"/>
    <property type="match status" value="1"/>
</dbReference>
<evidence type="ECO:0000259" key="3">
    <source>
        <dbReference type="PROSITE" id="PS50022"/>
    </source>
</evidence>
<reference evidence="4 5" key="1">
    <citation type="journal article" date="2018" name="Sci. Rep.">
        <title>Comparative analysis of the Pocillopora damicornis genome highlights role of immune system in coral evolution.</title>
        <authorList>
            <person name="Cunning R."/>
            <person name="Bay R.A."/>
            <person name="Gillette P."/>
            <person name="Baker A.C."/>
            <person name="Traylor-Knowles N."/>
        </authorList>
    </citation>
    <scope>NUCLEOTIDE SEQUENCE [LARGE SCALE GENOMIC DNA]</scope>
    <source>
        <strain evidence="4">RSMAS</strain>
        <tissue evidence="4">Whole animal</tissue>
    </source>
</reference>
<organism evidence="4 5">
    <name type="scientific">Pocillopora damicornis</name>
    <name type="common">Cauliflower coral</name>
    <name type="synonym">Millepora damicornis</name>
    <dbReference type="NCBI Taxonomy" id="46731"/>
    <lineage>
        <taxon>Eukaryota</taxon>
        <taxon>Metazoa</taxon>
        <taxon>Cnidaria</taxon>
        <taxon>Anthozoa</taxon>
        <taxon>Hexacorallia</taxon>
        <taxon>Scleractinia</taxon>
        <taxon>Astrocoeniina</taxon>
        <taxon>Pocilloporidae</taxon>
        <taxon>Pocillopora</taxon>
    </lineage>
</organism>
<evidence type="ECO:0000256" key="1">
    <source>
        <dbReference type="ARBA" id="ARBA00022729"/>
    </source>
</evidence>
<evidence type="ECO:0000256" key="2">
    <source>
        <dbReference type="ARBA" id="ARBA00023157"/>
    </source>
</evidence>
<dbReference type="Proteomes" id="UP000275408">
    <property type="component" value="Unassembled WGS sequence"/>
</dbReference>
<dbReference type="AlphaFoldDB" id="A0A3M6UUJ2"/>
<protein>
    <recommendedName>
        <fullName evidence="3">F5/8 type C domain-containing protein</fullName>
    </recommendedName>
</protein>
<dbReference type="Gene3D" id="2.60.120.260">
    <property type="entry name" value="Galactose-binding domain-like"/>
    <property type="match status" value="1"/>
</dbReference>
<dbReference type="Pfam" id="PF23283">
    <property type="entry name" value="D8C_UMOD"/>
    <property type="match status" value="1"/>
</dbReference>
<keyword evidence="2" id="KW-1015">Disulfide bond</keyword>
<dbReference type="InterPro" id="IPR008979">
    <property type="entry name" value="Galactose-bd-like_sf"/>
</dbReference>
<gene>
    <name evidence="4" type="ORF">pdam_00016030</name>
</gene>
<keyword evidence="5" id="KW-1185">Reference proteome</keyword>
<dbReference type="InterPro" id="IPR057774">
    <property type="entry name" value="D8C_UMOD/GP2/OIT3-like"/>
</dbReference>
<dbReference type="SMART" id="SM00231">
    <property type="entry name" value="FA58C"/>
    <property type="match status" value="1"/>
</dbReference>
<sequence length="294" mass="33314">MCLFLSECTYYKTINDQTRSVSNKIESKNALCDKGILTSESWVRFTGCGGTAIPNNPPQAYRCGTNAPGWIRGAHPAVAEGVVKRQLCYRYNDNECHFSSYKISIRNCGSFFVYKPPDLTECSLRLCTVGVPSPFVIPDNQMTASSHYKKKEHSAKYGRLFNESGYGWFPKNNKKTDWLQVDLGKEFQVCAVATQGGNYDKEWTTAFKLLYSSGDNNRKTYKDGNGVDVEFRRVGKNHGVDRHKLSTPVVARYIRFHPTANDVWDSLRVEVYGAKKGKFIIQCWSIKIDKSTDE</sequence>
<dbReference type="PANTHER" id="PTHR24543:SF291">
    <property type="entry name" value="SMOKE ALARM, ISOFORM D"/>
    <property type="match status" value="1"/>
</dbReference>
<dbReference type="InterPro" id="IPR000421">
    <property type="entry name" value="FA58C"/>
</dbReference>
<feature type="domain" description="F5/8 type C" evidence="3">
    <location>
        <begin position="122"/>
        <end position="274"/>
    </location>
</feature>
<dbReference type="EMBL" id="RCHS01000659">
    <property type="protein sequence ID" value="RMX57363.1"/>
    <property type="molecule type" value="Genomic_DNA"/>
</dbReference>
<dbReference type="SUPFAM" id="SSF49785">
    <property type="entry name" value="Galactose-binding domain-like"/>
    <property type="match status" value="1"/>
</dbReference>
<accession>A0A3M6UUJ2</accession>
<keyword evidence="1" id="KW-0732">Signal</keyword>
<dbReference type="Pfam" id="PF00754">
    <property type="entry name" value="F5_F8_type_C"/>
    <property type="match status" value="1"/>
</dbReference>
<dbReference type="PROSITE" id="PS01285">
    <property type="entry name" value="FA58C_1"/>
    <property type="match status" value="1"/>
</dbReference>
<dbReference type="PROSITE" id="PS50022">
    <property type="entry name" value="FA58C_3"/>
    <property type="match status" value="1"/>
</dbReference>
<comment type="caution">
    <text evidence="4">The sequence shown here is derived from an EMBL/GenBank/DDBJ whole genome shotgun (WGS) entry which is preliminary data.</text>
</comment>
<name>A0A3M6UUJ2_POCDA</name>
<proteinExistence type="predicted"/>
<evidence type="ECO:0000313" key="5">
    <source>
        <dbReference type="Proteomes" id="UP000275408"/>
    </source>
</evidence>